<dbReference type="CDD" id="cd07302">
    <property type="entry name" value="CHD"/>
    <property type="match status" value="1"/>
</dbReference>
<comment type="subcellular location">
    <subcellularLocation>
        <location evidence="1">Membrane</location>
        <topology evidence="1">Single-pass type I membrane protein</topology>
    </subcellularLocation>
</comment>
<dbReference type="GO" id="GO:0005886">
    <property type="term" value="C:plasma membrane"/>
    <property type="evidence" value="ECO:0007669"/>
    <property type="project" value="TreeGrafter"/>
</dbReference>
<gene>
    <name evidence="15" type="ORF">EAI_04653</name>
</gene>
<dbReference type="OrthoDB" id="7541862at2759"/>
<dbReference type="InterPro" id="IPR011645">
    <property type="entry name" value="HNOB_dom_associated"/>
</dbReference>
<evidence type="ECO:0000256" key="11">
    <source>
        <dbReference type="RuleBase" id="RU000405"/>
    </source>
</evidence>
<keyword evidence="6 13" id="KW-1133">Transmembrane helix</keyword>
<dbReference type="OMA" id="IQKHYSY"/>
<dbReference type="GO" id="GO:0035556">
    <property type="term" value="P:intracellular signal transduction"/>
    <property type="evidence" value="ECO:0007669"/>
    <property type="project" value="InterPro"/>
</dbReference>
<dbReference type="SUPFAM" id="SSF55073">
    <property type="entry name" value="Nucleotide cyclase"/>
    <property type="match status" value="1"/>
</dbReference>
<evidence type="ECO:0000256" key="8">
    <source>
        <dbReference type="ARBA" id="ARBA00023180"/>
    </source>
</evidence>
<feature type="compositionally biased region" description="Acidic residues" evidence="12">
    <location>
        <begin position="1243"/>
        <end position="1253"/>
    </location>
</feature>
<dbReference type="PROSITE" id="PS00452">
    <property type="entry name" value="GUANYLATE_CYCLASE_1"/>
    <property type="match status" value="1"/>
</dbReference>
<keyword evidence="4" id="KW-0732">Signal</keyword>
<dbReference type="EC" id="4.6.1.2" evidence="2"/>
<proteinExistence type="inferred from homology"/>
<feature type="compositionally biased region" description="Low complexity" evidence="12">
    <location>
        <begin position="1032"/>
        <end position="1041"/>
    </location>
</feature>
<dbReference type="Proteomes" id="UP000008237">
    <property type="component" value="Unassembled WGS sequence"/>
</dbReference>
<feature type="region of interest" description="Disordered" evidence="12">
    <location>
        <begin position="1012"/>
        <end position="1046"/>
    </location>
</feature>
<evidence type="ECO:0000256" key="4">
    <source>
        <dbReference type="ARBA" id="ARBA00022729"/>
    </source>
</evidence>
<dbReference type="EMBL" id="GL447857">
    <property type="protein sequence ID" value="EFN85810.1"/>
    <property type="molecule type" value="Genomic_DNA"/>
</dbReference>
<evidence type="ECO:0000256" key="2">
    <source>
        <dbReference type="ARBA" id="ARBA00012202"/>
    </source>
</evidence>
<reference evidence="15 16" key="1">
    <citation type="journal article" date="2010" name="Science">
        <title>Genomic comparison of the ants Camponotus floridanus and Harpegnathos saltator.</title>
        <authorList>
            <person name="Bonasio R."/>
            <person name="Zhang G."/>
            <person name="Ye C."/>
            <person name="Mutti N.S."/>
            <person name="Fang X."/>
            <person name="Qin N."/>
            <person name="Donahue G."/>
            <person name="Yang P."/>
            <person name="Li Q."/>
            <person name="Li C."/>
            <person name="Zhang P."/>
            <person name="Huang Z."/>
            <person name="Berger S.L."/>
            <person name="Reinberg D."/>
            <person name="Wang J."/>
            <person name="Liebig J."/>
        </authorList>
    </citation>
    <scope>NUCLEOTIDE SEQUENCE [LARGE SCALE GENOMIC DNA]</scope>
    <source>
        <strain evidence="15 16">R22 G/1</strain>
    </source>
</reference>
<feature type="compositionally biased region" description="Polar residues" evidence="12">
    <location>
        <begin position="683"/>
        <end position="697"/>
    </location>
</feature>
<evidence type="ECO:0000256" key="9">
    <source>
        <dbReference type="ARBA" id="ARBA00023239"/>
    </source>
</evidence>
<evidence type="ECO:0000256" key="3">
    <source>
        <dbReference type="ARBA" id="ARBA00022692"/>
    </source>
</evidence>
<keyword evidence="15" id="KW-0675">Receptor</keyword>
<dbReference type="InterPro" id="IPR029787">
    <property type="entry name" value="Nucleotide_cyclase"/>
</dbReference>
<feature type="compositionally biased region" description="Polar residues" evidence="12">
    <location>
        <begin position="590"/>
        <end position="603"/>
    </location>
</feature>
<protein>
    <recommendedName>
        <fullName evidence="2">guanylate cyclase</fullName>
        <ecNumber evidence="2">4.6.1.2</ecNumber>
    </recommendedName>
</protein>
<feature type="region of interest" description="Disordered" evidence="12">
    <location>
        <begin position="899"/>
        <end position="942"/>
    </location>
</feature>
<dbReference type="Pfam" id="PF00211">
    <property type="entry name" value="Guanylate_cyc"/>
    <property type="match status" value="1"/>
</dbReference>
<feature type="compositionally biased region" description="Basic and acidic residues" evidence="12">
    <location>
        <begin position="610"/>
        <end position="622"/>
    </location>
</feature>
<feature type="compositionally biased region" description="Basic and acidic residues" evidence="12">
    <location>
        <begin position="700"/>
        <end position="714"/>
    </location>
</feature>
<keyword evidence="3 13" id="KW-0812">Transmembrane</keyword>
<dbReference type="Pfam" id="PF08376">
    <property type="entry name" value="NIT"/>
    <property type="match status" value="1"/>
</dbReference>
<dbReference type="InterPro" id="IPR050401">
    <property type="entry name" value="Cyclic_nucleotide_synthase"/>
</dbReference>
<feature type="region of interest" description="Disordered" evidence="12">
    <location>
        <begin position="546"/>
        <end position="627"/>
    </location>
</feature>
<sequence>MVTRMQLERSEVAFFIYTNGNTLRSNLTQRFSITDQDLHNMSTWPLVSVPRDESKTQTYDVVSKEAFQARLEDFRQKISSEESSISEVMAWYTSVNAAMLDHLTNQIKETDNSGVWRYLIAFKNLLRSIESLGIASVEGINYFGRGILLGDNYISYVRHEALGRDLLNAALTYVPSLKKFYEELTRTMPEYDKIKARRDEILRNQKREPSVDDAIAYFDSMATYIDELRKLQRELRHMIRNYVNSTLQDASNKEVAGIAIVVLVLMVSPIIIILMRNAVATIQMYAANLAQKARELKREKRKSDTLLFQMLPPSVAQQLKQTQQVPAEYYEAVTVYFSDIVGFTEIAAENTPLEIVTFLNSIYKLFDARIECYDVYKVETIGDSYMVASGLPVRNGDKHVSEIATMALDLLAASSVFQVPKRPGERLQIRSGAHTGPVVAGIVGSKMPRYCLFGDTVNTASRMESTGEALRIHISLEMKKALDAVGGFRIEHRGMVDVKGKGLMDTYWLECKDGGIARAAELDLPTFFEDVRPVFMRRLREEGRKNRLSHPNLHITSVKAPPQSQSSIESQDSGTYEGTRSTTPCPPSYSPASQRSRYSQPNLPTLLISYDRRSAGSPDRRIRMSQPTLNSSLSGINFFGMNRVGGGRLSYTSLRATSGDNSINEEERLSTPNVHALGGSGSPRGSLTMERSSSRLSQPDVRRFNLRQDKRERLSQPTLVTGDYYPGRGQQRLSQPCLSSGREGVIGVHSPSPPPYPLKHKRFVPGALQTCQRDRLSQLDIGSKYRNIMKDLGGGRDNSQVKFNRDRFSIPELETQNDLRLIAGTPKQRFSLDSQLAKQRFSLDSQDSCKSRLLPIASSPIFEHQQMKTEEMTGMTSGRLKSPTCEGLESVLVASTSPLFPPSERRLLGPDFPFPRKSSKSPSPTKTSDVKTIGKPPPIPIRERMSVPEIRNSSLRRLLDPPTRQRHSIAGNLRQTLLTPIKLQDFGGTGGRKSPRYSIDDALEKLKRIEKEENRRNQEMNEEKVQVKEQDQQQQQQQQQQEPKHIQKHYSYTYETGEDGSVSSSLGKLSVGGAPKRKYLESNFDENEQVITTVIETDVPMIMSSPRLKFAKKMQAYSSETPKWIRKYLEGESPNIGRKTSTGGGGSGKETGRINRRSSRRKSSLESIESVTKKPEEKPRSKSVSCEERNTNGITVAVAEQKSVMNTYVRIVPSSNAQENRYEVGVESAVSDWKTDSRGPYGDDTDTDDSTSI</sequence>
<evidence type="ECO:0000256" key="7">
    <source>
        <dbReference type="ARBA" id="ARBA00023136"/>
    </source>
</evidence>
<evidence type="ECO:0000256" key="6">
    <source>
        <dbReference type="ARBA" id="ARBA00022989"/>
    </source>
</evidence>
<dbReference type="GO" id="GO:0000166">
    <property type="term" value="F:nucleotide binding"/>
    <property type="evidence" value="ECO:0007669"/>
    <property type="project" value="UniProtKB-KW"/>
</dbReference>
<dbReference type="Gene3D" id="6.10.250.780">
    <property type="match status" value="1"/>
</dbReference>
<feature type="transmembrane region" description="Helical" evidence="13">
    <location>
        <begin position="255"/>
        <end position="275"/>
    </location>
</feature>
<feature type="region of interest" description="Disordered" evidence="12">
    <location>
        <begin position="672"/>
        <end position="742"/>
    </location>
</feature>
<keyword evidence="8" id="KW-0325">Glycoprotein</keyword>
<dbReference type="GO" id="GO:0001653">
    <property type="term" value="F:peptide receptor activity"/>
    <property type="evidence" value="ECO:0007669"/>
    <property type="project" value="TreeGrafter"/>
</dbReference>
<dbReference type="InterPro" id="IPR001054">
    <property type="entry name" value="A/G_cyclase"/>
</dbReference>
<dbReference type="InParanoid" id="E2BEU4"/>
<evidence type="ECO:0000313" key="15">
    <source>
        <dbReference type="EMBL" id="EFN85810.1"/>
    </source>
</evidence>
<dbReference type="Pfam" id="PF07701">
    <property type="entry name" value="HNOBA"/>
    <property type="match status" value="1"/>
</dbReference>
<keyword evidence="16" id="KW-1185">Reference proteome</keyword>
<evidence type="ECO:0000259" key="14">
    <source>
        <dbReference type="PROSITE" id="PS50125"/>
    </source>
</evidence>
<keyword evidence="9 11" id="KW-0456">Lyase</keyword>
<dbReference type="GO" id="GO:0004383">
    <property type="term" value="F:guanylate cyclase activity"/>
    <property type="evidence" value="ECO:0007669"/>
    <property type="project" value="UniProtKB-EC"/>
</dbReference>
<evidence type="ECO:0000256" key="5">
    <source>
        <dbReference type="ARBA" id="ARBA00022741"/>
    </source>
</evidence>
<dbReference type="Gene3D" id="3.30.70.1230">
    <property type="entry name" value="Nucleotide cyclase"/>
    <property type="match status" value="1"/>
</dbReference>
<feature type="compositionally biased region" description="Basic and acidic residues" evidence="12">
    <location>
        <begin position="1171"/>
        <end position="1190"/>
    </location>
</feature>
<name>E2BEU4_HARSA</name>
<accession>E2BEU4</accession>
<feature type="compositionally biased region" description="Basic and acidic residues" evidence="12">
    <location>
        <begin position="1012"/>
        <end position="1031"/>
    </location>
</feature>
<keyword evidence="7 13" id="KW-0472">Membrane</keyword>
<comment type="similarity">
    <text evidence="11">Belongs to the adenylyl cyclase class-4/guanylyl cyclase family.</text>
</comment>
<feature type="region of interest" description="Disordered" evidence="12">
    <location>
        <begin position="1128"/>
        <end position="1192"/>
    </location>
</feature>
<dbReference type="FunFam" id="3.30.70.1230:FF:000028">
    <property type="entry name" value="Guanylate cyclase"/>
    <property type="match status" value="1"/>
</dbReference>
<evidence type="ECO:0000313" key="16">
    <source>
        <dbReference type="Proteomes" id="UP000008237"/>
    </source>
</evidence>
<keyword evidence="5" id="KW-0547">Nucleotide-binding</keyword>
<dbReference type="PROSITE" id="PS50125">
    <property type="entry name" value="GUANYLATE_CYCLASE_2"/>
    <property type="match status" value="1"/>
</dbReference>
<evidence type="ECO:0000256" key="12">
    <source>
        <dbReference type="SAM" id="MobiDB-lite"/>
    </source>
</evidence>
<dbReference type="AlphaFoldDB" id="E2BEU4"/>
<feature type="compositionally biased region" description="Polar residues" evidence="12">
    <location>
        <begin position="562"/>
        <end position="583"/>
    </location>
</feature>
<dbReference type="InterPro" id="IPR013587">
    <property type="entry name" value="Nitrate/nitrite_sensing"/>
</dbReference>
<dbReference type="GO" id="GO:0004016">
    <property type="term" value="F:adenylate cyclase activity"/>
    <property type="evidence" value="ECO:0007669"/>
    <property type="project" value="TreeGrafter"/>
</dbReference>
<evidence type="ECO:0000256" key="13">
    <source>
        <dbReference type="SAM" id="Phobius"/>
    </source>
</evidence>
<dbReference type="PANTHER" id="PTHR11920">
    <property type="entry name" value="GUANYLYL CYCLASE"/>
    <property type="match status" value="1"/>
</dbReference>
<keyword evidence="10" id="KW-0141">cGMP biosynthesis</keyword>
<feature type="region of interest" description="Disordered" evidence="12">
    <location>
        <begin position="1214"/>
        <end position="1253"/>
    </location>
</feature>
<dbReference type="InterPro" id="IPR018297">
    <property type="entry name" value="A/G_cyclase_CS"/>
</dbReference>
<dbReference type="PANTHER" id="PTHR11920:SF504">
    <property type="entry name" value="GUANYLATE CYCLASE"/>
    <property type="match status" value="1"/>
</dbReference>
<evidence type="ECO:0000256" key="10">
    <source>
        <dbReference type="ARBA" id="ARBA00023293"/>
    </source>
</evidence>
<organism evidence="16">
    <name type="scientific">Harpegnathos saltator</name>
    <name type="common">Jerdon's jumping ant</name>
    <dbReference type="NCBI Taxonomy" id="610380"/>
    <lineage>
        <taxon>Eukaryota</taxon>
        <taxon>Metazoa</taxon>
        <taxon>Ecdysozoa</taxon>
        <taxon>Arthropoda</taxon>
        <taxon>Hexapoda</taxon>
        <taxon>Insecta</taxon>
        <taxon>Pterygota</taxon>
        <taxon>Neoptera</taxon>
        <taxon>Endopterygota</taxon>
        <taxon>Hymenoptera</taxon>
        <taxon>Apocrita</taxon>
        <taxon>Aculeata</taxon>
        <taxon>Formicoidea</taxon>
        <taxon>Formicidae</taxon>
        <taxon>Ponerinae</taxon>
        <taxon>Ponerini</taxon>
        <taxon>Harpegnathos</taxon>
    </lineage>
</organism>
<dbReference type="GO" id="GO:0007168">
    <property type="term" value="P:receptor guanylyl cyclase signaling pathway"/>
    <property type="evidence" value="ECO:0007669"/>
    <property type="project" value="TreeGrafter"/>
</dbReference>
<dbReference type="SMART" id="SM00044">
    <property type="entry name" value="CYCc"/>
    <property type="match status" value="1"/>
</dbReference>
<evidence type="ECO:0000256" key="1">
    <source>
        <dbReference type="ARBA" id="ARBA00004479"/>
    </source>
</evidence>
<feature type="domain" description="Guanylate cyclase" evidence="14">
    <location>
        <begin position="334"/>
        <end position="464"/>
    </location>
</feature>